<dbReference type="InterPro" id="IPR049100">
    <property type="entry name" value="TAGT"/>
</dbReference>
<dbReference type="Proteomes" id="UP001600943">
    <property type="component" value="Unassembled WGS sequence"/>
</dbReference>
<feature type="domain" description="TET-Associated Glycosyltransferase" evidence="1">
    <location>
        <begin position="9"/>
        <end position="183"/>
    </location>
</feature>
<organism evidence="2 3">
    <name type="scientific">Blautia hominis</name>
    <dbReference type="NCBI Taxonomy" id="2025493"/>
    <lineage>
        <taxon>Bacteria</taxon>
        <taxon>Bacillati</taxon>
        <taxon>Bacillota</taxon>
        <taxon>Clostridia</taxon>
        <taxon>Lachnospirales</taxon>
        <taxon>Lachnospiraceae</taxon>
        <taxon>Blautia</taxon>
    </lineage>
</organism>
<evidence type="ECO:0000313" key="2">
    <source>
        <dbReference type="EMBL" id="GAA6407981.1"/>
    </source>
</evidence>
<comment type="caution">
    <text evidence="2">The sequence shown here is derived from an EMBL/GenBank/DDBJ whole genome shotgun (WGS) entry which is preliminary data.</text>
</comment>
<reference evidence="2 3" key="1">
    <citation type="submission" date="2024-04" db="EMBL/GenBank/DDBJ databases">
        <title>Defined microbial consortia suppress multidrug-resistant proinflammatory Enterobacteriaceae via ecological control.</title>
        <authorList>
            <person name="Furuichi M."/>
            <person name="Kawaguchi T."/>
            <person name="Pust M."/>
            <person name="Yasuma K."/>
            <person name="Plichta D."/>
            <person name="Hasegawa N."/>
            <person name="Ohya T."/>
            <person name="Bhattarai S."/>
            <person name="Sasajima S."/>
            <person name="Aoto Y."/>
            <person name="Tuganbaev T."/>
            <person name="Yaginuma M."/>
            <person name="Ueda M."/>
            <person name="Okahashi N."/>
            <person name="Amafuji K."/>
            <person name="Kiridooshi Y."/>
            <person name="Sugita K."/>
            <person name="Strazar M."/>
            <person name="Skelly A."/>
            <person name="Suda W."/>
            <person name="Hattori M."/>
            <person name="Nakamoto N."/>
            <person name="Caballero S."/>
            <person name="Norman J."/>
            <person name="Olle B."/>
            <person name="Tanoue T."/>
            <person name="Arita M."/>
            <person name="Bucci V."/>
            <person name="Atarashi K."/>
            <person name="Xavier R."/>
            <person name="Honda K."/>
        </authorList>
    </citation>
    <scope>NUCLEOTIDE SEQUENCE [LARGE SCALE GENOMIC DNA]</scope>
    <source>
        <strain evidence="3">k04-0078-D8-1</strain>
    </source>
</reference>
<protein>
    <recommendedName>
        <fullName evidence="1">TET-Associated Glycosyltransferase domain-containing protein</fullName>
    </recommendedName>
</protein>
<dbReference type="Pfam" id="PF20691">
    <property type="entry name" value="TAGT"/>
    <property type="match status" value="1"/>
</dbReference>
<evidence type="ECO:0000259" key="1">
    <source>
        <dbReference type="Pfam" id="PF20691"/>
    </source>
</evidence>
<dbReference type="EMBL" id="BAABYW010000001">
    <property type="protein sequence ID" value="GAA6407981.1"/>
    <property type="molecule type" value="Genomic_DNA"/>
</dbReference>
<name>A0ABQ0B950_9FIRM</name>
<proteinExistence type="predicted"/>
<gene>
    <name evidence="2" type="ORF">K040078D81_20980</name>
</gene>
<evidence type="ECO:0000313" key="3">
    <source>
        <dbReference type="Proteomes" id="UP001600943"/>
    </source>
</evidence>
<sequence length="239" mass="28122">MKRDKTFGIYVPSYKRYDCIKTDKVLNDCTYVVRESEEQLYRDAGVRKILAAPDQEIDSLPKIRQWIIDHTPEDIIVQIDDDIERFSYVNKVNMEEIPDPDIIDAELVRIGQILSDLNLGFASIRMQESVIKYNEEFRFSSTIGLVCWFNKASLKSRYDENVRFKADTDFQLSELLNNRIIIVPEYLRAKAQYDKNSGGNNTNKNSSTMNETIEYLKNKWGKYYEHNFKTNQSKVKVRR</sequence>
<keyword evidence="3" id="KW-1185">Reference proteome</keyword>
<dbReference type="RefSeq" id="WP_195659655.1">
    <property type="nucleotide sequence ID" value="NZ_BAABYW010000001.1"/>
</dbReference>
<accession>A0ABQ0B950</accession>